<accession>A0A813L3D0</accession>
<evidence type="ECO:0000313" key="1">
    <source>
        <dbReference type="EMBL" id="CAE8718550.1"/>
    </source>
</evidence>
<comment type="caution">
    <text evidence="1">The sequence shown here is derived from an EMBL/GenBank/DDBJ whole genome shotgun (WGS) entry which is preliminary data.</text>
</comment>
<feature type="non-terminal residue" evidence="1">
    <location>
        <position position="1"/>
    </location>
</feature>
<reference evidence="1" key="1">
    <citation type="submission" date="2021-02" db="EMBL/GenBank/DDBJ databases">
        <authorList>
            <person name="Dougan E. K."/>
            <person name="Rhodes N."/>
            <person name="Thang M."/>
            <person name="Chan C."/>
        </authorList>
    </citation>
    <scope>NUCLEOTIDE SEQUENCE</scope>
</reference>
<dbReference type="EMBL" id="CAJNNW010033384">
    <property type="protein sequence ID" value="CAE8718550.1"/>
    <property type="molecule type" value="Genomic_DNA"/>
</dbReference>
<dbReference type="AlphaFoldDB" id="A0A813L3D0"/>
<name>A0A813L3D0_POLGL</name>
<evidence type="ECO:0000313" key="2">
    <source>
        <dbReference type="Proteomes" id="UP000626109"/>
    </source>
</evidence>
<proteinExistence type="predicted"/>
<dbReference type="Proteomes" id="UP000626109">
    <property type="component" value="Unassembled WGS sequence"/>
</dbReference>
<sequence>LGKLTLWPMSRALRQAFQATTSPPVGGWTQNPGDLVFVQPRWRGRQTGNATANFTRFVREELVKKDICASEGIGFVASASSCLSNVTTDSAAFPAGILEACFEEHGLVSAVVDVELEQYLGEIAPYLAEFDLDQQQLGLLRALGTPWTCAFCVHPECLGDDLALRSYLLGFQALLPLDAVVGLPSIRPRQYTWLQVEKPAGRKKSDAEEKPVLKAAIVIRSNPQMGGAFLFSEATRPNALRYFEEITGLVWRLKFEKMQELLAAGHLLETWWHDMSVCLFGWFFGWQTDILVVGIKTLEAAEWAAREYDVLIFVGFPNDVDLLPPVQGPGPSPVRLLMPHEPFYLLNWIIGETDHPDITSFETSPAQHKQRRWAWFRRHQVCPVVLEQFDLPWVIEHAAYPVVKTSSDDWDFRVDLRRPVDALPRHLAEIAPVLLAPQMIRWHVPLYKSLSHTADSQFRLRQAHAGRKMVMIDGRGCNTSELLWMDSELKQRGFAVLRVDTERRHGRHIFVQPRAMMRSLFEEHLPELAACQYLVHVTPKASAGQLIVEAALLGVLPLGSPHKMFARLLLPPELRAATLAEALATIDSLEAAGAERTQLLRATLRGRAERLVGAEDLPPLASYLRLLGSLREPGIPSAAISALCAPRNNRSSMQNNHNNNFNNNNHNRNNNNNNTFLTTSEPGQLQGFWRFAAGKSCGQGSVGKDEVQDHKAVSPRECAEYCKAVGGRAFVYEETRRLCSVFFRCVLKQPEQWNTDVFVLEEALHSMDDTPIVSLRPTSAQVVEAPSKIYDGISQIK</sequence>
<organism evidence="1 2">
    <name type="scientific">Polarella glacialis</name>
    <name type="common">Dinoflagellate</name>
    <dbReference type="NCBI Taxonomy" id="89957"/>
    <lineage>
        <taxon>Eukaryota</taxon>
        <taxon>Sar</taxon>
        <taxon>Alveolata</taxon>
        <taxon>Dinophyceae</taxon>
        <taxon>Suessiales</taxon>
        <taxon>Suessiaceae</taxon>
        <taxon>Polarella</taxon>
    </lineage>
</organism>
<protein>
    <submittedName>
        <fullName evidence="1">Uncharacterized protein</fullName>
    </submittedName>
</protein>
<gene>
    <name evidence="1" type="ORF">PGLA2088_LOCUS40135</name>
</gene>